<feature type="compositionally biased region" description="Acidic residues" evidence="1">
    <location>
        <begin position="79"/>
        <end position="107"/>
    </location>
</feature>
<proteinExistence type="predicted"/>
<protein>
    <submittedName>
        <fullName evidence="2">Uncharacterized protein</fullName>
    </submittedName>
</protein>
<name>A0A6A5SQ70_9PLEO</name>
<evidence type="ECO:0000256" key="1">
    <source>
        <dbReference type="SAM" id="MobiDB-lite"/>
    </source>
</evidence>
<organism evidence="2 3">
    <name type="scientific">Clathrospora elynae</name>
    <dbReference type="NCBI Taxonomy" id="706981"/>
    <lineage>
        <taxon>Eukaryota</taxon>
        <taxon>Fungi</taxon>
        <taxon>Dikarya</taxon>
        <taxon>Ascomycota</taxon>
        <taxon>Pezizomycotina</taxon>
        <taxon>Dothideomycetes</taxon>
        <taxon>Pleosporomycetidae</taxon>
        <taxon>Pleosporales</taxon>
        <taxon>Diademaceae</taxon>
        <taxon>Clathrospora</taxon>
    </lineage>
</organism>
<feature type="compositionally biased region" description="Basic and acidic residues" evidence="1">
    <location>
        <begin position="68"/>
        <end position="78"/>
    </location>
</feature>
<gene>
    <name evidence="2" type="ORF">EJ02DRAFT_454725</name>
</gene>
<evidence type="ECO:0000313" key="2">
    <source>
        <dbReference type="EMBL" id="KAF1941892.1"/>
    </source>
</evidence>
<feature type="non-terminal residue" evidence="2">
    <location>
        <position position="131"/>
    </location>
</feature>
<dbReference type="AlphaFoldDB" id="A0A6A5SQ70"/>
<accession>A0A6A5SQ70</accession>
<dbReference type="Proteomes" id="UP000800038">
    <property type="component" value="Unassembled WGS sequence"/>
</dbReference>
<feature type="region of interest" description="Disordered" evidence="1">
    <location>
        <begin position="29"/>
        <end position="131"/>
    </location>
</feature>
<feature type="compositionally biased region" description="Polar residues" evidence="1">
    <location>
        <begin position="29"/>
        <end position="39"/>
    </location>
</feature>
<reference evidence="2" key="1">
    <citation type="journal article" date="2020" name="Stud. Mycol.">
        <title>101 Dothideomycetes genomes: a test case for predicting lifestyles and emergence of pathogens.</title>
        <authorList>
            <person name="Haridas S."/>
            <person name="Albert R."/>
            <person name="Binder M."/>
            <person name="Bloem J."/>
            <person name="Labutti K."/>
            <person name="Salamov A."/>
            <person name="Andreopoulos B."/>
            <person name="Baker S."/>
            <person name="Barry K."/>
            <person name="Bills G."/>
            <person name="Bluhm B."/>
            <person name="Cannon C."/>
            <person name="Castanera R."/>
            <person name="Culley D."/>
            <person name="Daum C."/>
            <person name="Ezra D."/>
            <person name="Gonzalez J."/>
            <person name="Henrissat B."/>
            <person name="Kuo A."/>
            <person name="Liang C."/>
            <person name="Lipzen A."/>
            <person name="Lutzoni F."/>
            <person name="Magnuson J."/>
            <person name="Mondo S."/>
            <person name="Nolan M."/>
            <person name="Ohm R."/>
            <person name="Pangilinan J."/>
            <person name="Park H.-J."/>
            <person name="Ramirez L."/>
            <person name="Alfaro M."/>
            <person name="Sun H."/>
            <person name="Tritt A."/>
            <person name="Yoshinaga Y."/>
            <person name="Zwiers L.-H."/>
            <person name="Turgeon B."/>
            <person name="Goodwin S."/>
            <person name="Spatafora J."/>
            <person name="Crous P."/>
            <person name="Grigoriev I."/>
        </authorList>
    </citation>
    <scope>NUCLEOTIDE SEQUENCE</scope>
    <source>
        <strain evidence="2">CBS 161.51</strain>
    </source>
</reference>
<keyword evidence="3" id="KW-1185">Reference proteome</keyword>
<evidence type="ECO:0000313" key="3">
    <source>
        <dbReference type="Proteomes" id="UP000800038"/>
    </source>
</evidence>
<dbReference type="EMBL" id="ML976041">
    <property type="protein sequence ID" value="KAF1941892.1"/>
    <property type="molecule type" value="Genomic_DNA"/>
</dbReference>
<sequence length="131" mass="14815">MEDTISALQSFTLGKLPFSDTITAHQTEAQSLNATTSPDFSCCSGDTAREEEQNYLPIPPTTPIYGEPRSDSSERDEYMDKDEDEDKSEGEDEDGNNWETNDCEDNDEKSNSRIGFKPRREFINTKKVFSP</sequence>